<feature type="transmembrane region" description="Helical" evidence="1">
    <location>
        <begin position="74"/>
        <end position="96"/>
    </location>
</feature>
<dbReference type="AlphaFoldDB" id="A0A7I7RT49"/>
<keyword evidence="1" id="KW-1133">Transmembrane helix</keyword>
<keyword evidence="1" id="KW-0812">Transmembrane</keyword>
<protein>
    <submittedName>
        <fullName evidence="2">Membrane protein</fullName>
    </submittedName>
</protein>
<feature type="transmembrane region" description="Helical" evidence="1">
    <location>
        <begin position="121"/>
        <end position="142"/>
    </location>
</feature>
<dbReference type="RefSeq" id="WP_163917662.1">
    <property type="nucleotide sequence ID" value="NZ_AP022593.1"/>
</dbReference>
<keyword evidence="3" id="KW-1185">Reference proteome</keyword>
<dbReference type="InterPro" id="IPR011746">
    <property type="entry name" value="Trp_synth-assoc_CHP"/>
</dbReference>
<dbReference type="KEGG" id="marz:MARA_12500"/>
<gene>
    <name evidence="2" type="ORF">MARA_12500</name>
</gene>
<name>A0A7I7RT49_9MYCO</name>
<dbReference type="NCBIfam" id="TIGR02234">
    <property type="entry name" value="trp_oprn_chp"/>
    <property type="match status" value="1"/>
</dbReference>
<evidence type="ECO:0000313" key="3">
    <source>
        <dbReference type="Proteomes" id="UP000467428"/>
    </source>
</evidence>
<dbReference type="Pfam" id="PF09534">
    <property type="entry name" value="Trp_oprn_chp"/>
    <property type="match status" value="1"/>
</dbReference>
<feature type="transmembrane region" description="Helical" evidence="1">
    <location>
        <begin position="45"/>
        <end position="67"/>
    </location>
</feature>
<dbReference type="InterPro" id="IPR019051">
    <property type="entry name" value="Trp_biosyn_TM_oprn/chp"/>
</dbReference>
<accession>A0A7I7RT49</accession>
<keyword evidence="1" id="KW-0472">Membrane</keyword>
<evidence type="ECO:0000313" key="2">
    <source>
        <dbReference type="EMBL" id="BBY47782.1"/>
    </source>
</evidence>
<geneLocation type="plasmid" evidence="3">
    <name>pjcm18538 dna</name>
</geneLocation>
<dbReference type="EMBL" id="AP022593">
    <property type="protein sequence ID" value="BBY47782.1"/>
    <property type="molecule type" value="Genomic_DNA"/>
</dbReference>
<proteinExistence type="predicted"/>
<reference evidence="2 3" key="1">
    <citation type="journal article" date="2019" name="Emerg. Microbes Infect.">
        <title>Comprehensive subspecies identification of 175 nontuberculous mycobacteria species based on 7547 genomic profiles.</title>
        <authorList>
            <person name="Matsumoto Y."/>
            <person name="Kinjo T."/>
            <person name="Motooka D."/>
            <person name="Nabeya D."/>
            <person name="Jung N."/>
            <person name="Uechi K."/>
            <person name="Horii T."/>
            <person name="Iida T."/>
            <person name="Fujita J."/>
            <person name="Nakamura S."/>
        </authorList>
    </citation>
    <scope>NUCLEOTIDE SEQUENCE [LARGE SCALE GENOMIC DNA]</scope>
    <source>
        <strain evidence="2 3">JCM 18538</strain>
    </source>
</reference>
<evidence type="ECO:0000256" key="1">
    <source>
        <dbReference type="SAM" id="Phobius"/>
    </source>
</evidence>
<sequence length="201" mass="20999">MTRIGQLLLVTAALALWGASRLTWVTLESADGLGQPRTTTLSGATWSAAMVPVALLLAAAALAPLAVRGWALRAVAVLLAVVSAGLGYLAISLWVVPDVAAYAASAVDLPVHALVGSDRQYVGAILTLLAAVMTLVAAVLLLRSAKQPRVTSTKYAAPAARREEAARELAAESGDEKLNERLIWDALDEGRDPTTDHTEGR</sequence>
<organism evidence="2 3">
    <name type="scientific">Mycolicibacterium arabiense</name>
    <dbReference type="NCBI Taxonomy" id="1286181"/>
    <lineage>
        <taxon>Bacteria</taxon>
        <taxon>Bacillati</taxon>
        <taxon>Actinomycetota</taxon>
        <taxon>Actinomycetes</taxon>
        <taxon>Mycobacteriales</taxon>
        <taxon>Mycobacteriaceae</taxon>
        <taxon>Mycolicibacterium</taxon>
    </lineage>
</organism>
<dbReference type="Proteomes" id="UP000467428">
    <property type="component" value="Chromosome"/>
</dbReference>